<reference evidence="1 2" key="1">
    <citation type="submission" date="2014-04" db="EMBL/GenBank/DDBJ databases">
        <authorList>
            <consortium name="DOE Joint Genome Institute"/>
            <person name="Kuo A."/>
            <person name="Kohler A."/>
            <person name="Costa M.D."/>
            <person name="Nagy L.G."/>
            <person name="Floudas D."/>
            <person name="Copeland A."/>
            <person name="Barry K.W."/>
            <person name="Cichocki N."/>
            <person name="Veneault-Fourrey C."/>
            <person name="LaButti K."/>
            <person name="Lindquist E.A."/>
            <person name="Lipzen A."/>
            <person name="Lundell T."/>
            <person name="Morin E."/>
            <person name="Murat C."/>
            <person name="Sun H."/>
            <person name="Tunlid A."/>
            <person name="Henrissat B."/>
            <person name="Grigoriev I.V."/>
            <person name="Hibbett D.S."/>
            <person name="Martin F."/>
            <person name="Nordberg H.P."/>
            <person name="Cantor M.N."/>
            <person name="Hua S.X."/>
        </authorList>
    </citation>
    <scope>NUCLEOTIDE SEQUENCE [LARGE SCALE GENOMIC DNA]</scope>
    <source>
        <strain evidence="1 2">441</strain>
    </source>
</reference>
<protein>
    <submittedName>
        <fullName evidence="1">Uncharacterized protein</fullName>
    </submittedName>
</protein>
<dbReference type="HOGENOM" id="CLU_2455594_0_0_1"/>
<keyword evidence="2" id="KW-1185">Reference proteome</keyword>
<accession>A0A0C9XFP0</accession>
<name>A0A0C9XFP0_9AGAM</name>
<dbReference type="EMBL" id="KN834300">
    <property type="protein sequence ID" value="KIK11105.1"/>
    <property type="molecule type" value="Genomic_DNA"/>
</dbReference>
<proteinExistence type="predicted"/>
<evidence type="ECO:0000313" key="2">
    <source>
        <dbReference type="Proteomes" id="UP000054018"/>
    </source>
</evidence>
<organism evidence="1 2">
    <name type="scientific">Pisolithus microcarpus 441</name>
    <dbReference type="NCBI Taxonomy" id="765257"/>
    <lineage>
        <taxon>Eukaryota</taxon>
        <taxon>Fungi</taxon>
        <taxon>Dikarya</taxon>
        <taxon>Basidiomycota</taxon>
        <taxon>Agaricomycotina</taxon>
        <taxon>Agaricomycetes</taxon>
        <taxon>Agaricomycetidae</taxon>
        <taxon>Boletales</taxon>
        <taxon>Sclerodermatineae</taxon>
        <taxon>Pisolithaceae</taxon>
        <taxon>Pisolithus</taxon>
    </lineage>
</organism>
<dbReference type="Proteomes" id="UP000054018">
    <property type="component" value="Unassembled WGS sequence"/>
</dbReference>
<gene>
    <name evidence="1" type="ORF">PISMIDRAFT_690578</name>
</gene>
<reference evidence="2" key="2">
    <citation type="submission" date="2015-01" db="EMBL/GenBank/DDBJ databases">
        <title>Evolutionary Origins and Diversification of the Mycorrhizal Mutualists.</title>
        <authorList>
            <consortium name="DOE Joint Genome Institute"/>
            <consortium name="Mycorrhizal Genomics Consortium"/>
            <person name="Kohler A."/>
            <person name="Kuo A."/>
            <person name="Nagy L.G."/>
            <person name="Floudas D."/>
            <person name="Copeland A."/>
            <person name="Barry K.W."/>
            <person name="Cichocki N."/>
            <person name="Veneault-Fourrey C."/>
            <person name="LaButti K."/>
            <person name="Lindquist E.A."/>
            <person name="Lipzen A."/>
            <person name="Lundell T."/>
            <person name="Morin E."/>
            <person name="Murat C."/>
            <person name="Riley R."/>
            <person name="Ohm R."/>
            <person name="Sun H."/>
            <person name="Tunlid A."/>
            <person name="Henrissat B."/>
            <person name="Grigoriev I.V."/>
            <person name="Hibbett D.S."/>
            <person name="Martin F."/>
        </authorList>
    </citation>
    <scope>NUCLEOTIDE SEQUENCE [LARGE SCALE GENOMIC DNA]</scope>
    <source>
        <strain evidence="2">441</strain>
    </source>
</reference>
<sequence>MLSWPLLRRPMNASVRWKVRWLLDKFKAAWKSLSGPSCDHSTIAELVVFLRGLWFEGSVKIKWGRGSVHLEGARAEGIGAPDEGGAGED</sequence>
<evidence type="ECO:0000313" key="1">
    <source>
        <dbReference type="EMBL" id="KIK11105.1"/>
    </source>
</evidence>
<dbReference type="AlphaFoldDB" id="A0A0C9XFP0"/>